<dbReference type="InterPro" id="IPR036890">
    <property type="entry name" value="HATPase_C_sf"/>
</dbReference>
<evidence type="ECO:0000256" key="3">
    <source>
        <dbReference type="ARBA" id="ARBA00022553"/>
    </source>
</evidence>
<evidence type="ECO:0000256" key="2">
    <source>
        <dbReference type="ARBA" id="ARBA00012438"/>
    </source>
</evidence>
<evidence type="ECO:0000259" key="11">
    <source>
        <dbReference type="Pfam" id="PF02518"/>
    </source>
</evidence>
<dbReference type="InterPro" id="IPR003594">
    <property type="entry name" value="HATPase_dom"/>
</dbReference>
<evidence type="ECO:0000256" key="4">
    <source>
        <dbReference type="ARBA" id="ARBA00022679"/>
    </source>
</evidence>
<feature type="transmembrane region" description="Helical" evidence="10">
    <location>
        <begin position="120"/>
        <end position="141"/>
    </location>
</feature>
<name>A0ABV8FUP1_9ACTN</name>
<keyword evidence="10" id="KW-0812">Transmembrane</keyword>
<dbReference type="PANTHER" id="PTHR24421">
    <property type="entry name" value="NITRATE/NITRITE SENSOR PROTEIN NARX-RELATED"/>
    <property type="match status" value="1"/>
</dbReference>
<keyword evidence="3" id="KW-0597">Phosphoprotein</keyword>
<dbReference type="Gene3D" id="1.20.5.1930">
    <property type="match status" value="1"/>
</dbReference>
<keyword evidence="10" id="KW-0472">Membrane</keyword>
<feature type="transmembrane region" description="Helical" evidence="10">
    <location>
        <begin position="66"/>
        <end position="83"/>
    </location>
</feature>
<dbReference type="Proteomes" id="UP001595847">
    <property type="component" value="Unassembled WGS sequence"/>
</dbReference>
<dbReference type="InterPro" id="IPR011712">
    <property type="entry name" value="Sig_transdc_His_kin_sub3_dim/P"/>
</dbReference>
<evidence type="ECO:0000256" key="10">
    <source>
        <dbReference type="SAM" id="Phobius"/>
    </source>
</evidence>
<evidence type="ECO:0000256" key="1">
    <source>
        <dbReference type="ARBA" id="ARBA00000085"/>
    </source>
</evidence>
<feature type="compositionally biased region" description="Basic and acidic residues" evidence="9">
    <location>
        <begin position="453"/>
        <end position="467"/>
    </location>
</feature>
<dbReference type="Gene3D" id="3.30.565.10">
    <property type="entry name" value="Histidine kinase-like ATPase, C-terminal domain"/>
    <property type="match status" value="1"/>
</dbReference>
<keyword evidence="5" id="KW-0547">Nucleotide-binding</keyword>
<feature type="domain" description="Histidine kinase/HSP90-like ATPase" evidence="11">
    <location>
        <begin position="345"/>
        <end position="448"/>
    </location>
</feature>
<dbReference type="EC" id="2.7.13.3" evidence="2"/>
<gene>
    <name evidence="13" type="ORF">ACFOVU_28140</name>
</gene>
<feature type="region of interest" description="Disordered" evidence="9">
    <location>
        <begin position="270"/>
        <end position="316"/>
    </location>
</feature>
<dbReference type="InterPro" id="IPR050482">
    <property type="entry name" value="Sensor_HK_TwoCompSys"/>
</dbReference>
<feature type="transmembrane region" description="Helical" evidence="10">
    <location>
        <begin position="89"/>
        <end position="108"/>
    </location>
</feature>
<accession>A0ABV8FUP1</accession>
<sequence length="610" mass="62718">MNPVELRRRVRVKWPAPGFVVLWAGLTALLAVETLAGPVGEWRVGVFVAGALLLALSFALARPRSLLALVPALAAVVFAPLFADSAGPSAGALPLFVTPFAALVPLGYLAGRRGTAPRPFLVLAAAAAVAGLAVGVVAGAVETGAFGAVSAVLDWPVLLLAGTAALAAPWLFGRYRWQAADLVRAGWERAELLEALRRDGDERARLRERARIAQDMHDSLGHDLSLIALRAAALEVASGIGAEHREAAAVLRADVAAAAERLRDVIGVLRPEGASGPTGAADRDGAADCDGGTDPGGTADPDGIARPDGATRPDIPGLVGRAVAAGMRVELTSEGDPGGVPDMVRRAAHRIVQEALTNAAKHAPGAAVTVLLRHTATETEVRVVNGAPAAPTTTAQASAASGADADVRPVAGAGTGLAAMAERARLLGGTVHAAPQGEGFAVVAALPHRADAAGPERTDAVGPDHNDAAGPERTGPVPTTESARQYEERRRGVRRGLSVLLVVPVAVAALLGVVRLAADGAVSTVNGLDPAVYADLRIGQDQGDAERRLPFFRMFTEPVGEMPPAPAGAECAYYWSAQQTDERKFFRLCFAEGRLVAKDALPLSALSPSP</sequence>
<keyword evidence="8" id="KW-0902">Two-component regulatory system</keyword>
<feature type="transmembrane region" description="Helical" evidence="10">
    <location>
        <begin position="497"/>
        <end position="518"/>
    </location>
</feature>
<proteinExistence type="predicted"/>
<evidence type="ECO:0000256" key="7">
    <source>
        <dbReference type="ARBA" id="ARBA00022840"/>
    </source>
</evidence>
<protein>
    <recommendedName>
        <fullName evidence="2">histidine kinase</fullName>
        <ecNumber evidence="2">2.7.13.3</ecNumber>
    </recommendedName>
</protein>
<evidence type="ECO:0000259" key="12">
    <source>
        <dbReference type="Pfam" id="PF07730"/>
    </source>
</evidence>
<dbReference type="Pfam" id="PF07730">
    <property type="entry name" value="HisKA_3"/>
    <property type="match status" value="1"/>
</dbReference>
<dbReference type="Pfam" id="PF02518">
    <property type="entry name" value="HATPase_c"/>
    <property type="match status" value="1"/>
</dbReference>
<keyword evidence="7" id="KW-0067">ATP-binding</keyword>
<dbReference type="PANTHER" id="PTHR24421:SF10">
    <property type="entry name" value="NITRATE_NITRITE SENSOR PROTEIN NARQ"/>
    <property type="match status" value="1"/>
</dbReference>
<evidence type="ECO:0000256" key="8">
    <source>
        <dbReference type="ARBA" id="ARBA00023012"/>
    </source>
</evidence>
<dbReference type="RefSeq" id="WP_378538453.1">
    <property type="nucleotide sequence ID" value="NZ_JBHSBH010000020.1"/>
</dbReference>
<feature type="transmembrane region" description="Helical" evidence="10">
    <location>
        <begin position="12"/>
        <end position="32"/>
    </location>
</feature>
<comment type="catalytic activity">
    <reaction evidence="1">
        <text>ATP + protein L-histidine = ADP + protein N-phospho-L-histidine.</text>
        <dbReference type="EC" id="2.7.13.3"/>
    </reaction>
</comment>
<evidence type="ECO:0000313" key="14">
    <source>
        <dbReference type="Proteomes" id="UP001595847"/>
    </source>
</evidence>
<feature type="transmembrane region" description="Helical" evidence="10">
    <location>
        <begin position="153"/>
        <end position="172"/>
    </location>
</feature>
<organism evidence="13 14">
    <name type="scientific">Nocardiopsis sediminis</name>
    <dbReference type="NCBI Taxonomy" id="1778267"/>
    <lineage>
        <taxon>Bacteria</taxon>
        <taxon>Bacillati</taxon>
        <taxon>Actinomycetota</taxon>
        <taxon>Actinomycetes</taxon>
        <taxon>Streptosporangiales</taxon>
        <taxon>Nocardiopsidaceae</taxon>
        <taxon>Nocardiopsis</taxon>
    </lineage>
</organism>
<comment type="caution">
    <text evidence="13">The sequence shown here is derived from an EMBL/GenBank/DDBJ whole genome shotgun (WGS) entry which is preliminary data.</text>
</comment>
<feature type="compositionally biased region" description="Low complexity" evidence="9">
    <location>
        <begin position="288"/>
        <end position="302"/>
    </location>
</feature>
<reference evidence="14" key="1">
    <citation type="journal article" date="2019" name="Int. J. Syst. Evol. Microbiol.">
        <title>The Global Catalogue of Microorganisms (GCM) 10K type strain sequencing project: providing services to taxonomists for standard genome sequencing and annotation.</title>
        <authorList>
            <consortium name="The Broad Institute Genomics Platform"/>
            <consortium name="The Broad Institute Genome Sequencing Center for Infectious Disease"/>
            <person name="Wu L."/>
            <person name="Ma J."/>
        </authorList>
    </citation>
    <scope>NUCLEOTIDE SEQUENCE [LARGE SCALE GENOMIC DNA]</scope>
    <source>
        <strain evidence="14">TBRC 1826</strain>
    </source>
</reference>
<keyword evidence="4" id="KW-0808">Transferase</keyword>
<evidence type="ECO:0000256" key="6">
    <source>
        <dbReference type="ARBA" id="ARBA00022777"/>
    </source>
</evidence>
<dbReference type="EMBL" id="JBHSBH010000020">
    <property type="protein sequence ID" value="MFC3999817.1"/>
    <property type="molecule type" value="Genomic_DNA"/>
</dbReference>
<keyword evidence="10" id="KW-1133">Transmembrane helix</keyword>
<keyword evidence="6 13" id="KW-0418">Kinase</keyword>
<feature type="region of interest" description="Disordered" evidence="9">
    <location>
        <begin position="453"/>
        <end position="489"/>
    </location>
</feature>
<evidence type="ECO:0000313" key="13">
    <source>
        <dbReference type="EMBL" id="MFC3999817.1"/>
    </source>
</evidence>
<dbReference type="CDD" id="cd16917">
    <property type="entry name" value="HATPase_UhpB-NarQ-NarX-like"/>
    <property type="match status" value="1"/>
</dbReference>
<evidence type="ECO:0000256" key="9">
    <source>
        <dbReference type="SAM" id="MobiDB-lite"/>
    </source>
</evidence>
<feature type="domain" description="Signal transduction histidine kinase subgroup 3 dimerisation and phosphoacceptor" evidence="12">
    <location>
        <begin position="208"/>
        <end position="272"/>
    </location>
</feature>
<dbReference type="SUPFAM" id="SSF55874">
    <property type="entry name" value="ATPase domain of HSP90 chaperone/DNA topoisomerase II/histidine kinase"/>
    <property type="match status" value="1"/>
</dbReference>
<feature type="transmembrane region" description="Helical" evidence="10">
    <location>
        <begin position="44"/>
        <end position="61"/>
    </location>
</feature>
<keyword evidence="14" id="KW-1185">Reference proteome</keyword>
<evidence type="ECO:0000256" key="5">
    <source>
        <dbReference type="ARBA" id="ARBA00022741"/>
    </source>
</evidence>
<dbReference type="GO" id="GO:0016301">
    <property type="term" value="F:kinase activity"/>
    <property type="evidence" value="ECO:0007669"/>
    <property type="project" value="UniProtKB-KW"/>
</dbReference>